<keyword evidence="3" id="KW-1185">Reference proteome</keyword>
<dbReference type="Pfam" id="PF05258">
    <property type="entry name" value="DciA"/>
    <property type="match status" value="1"/>
</dbReference>
<reference evidence="2 3" key="1">
    <citation type="submission" date="2020-07" db="EMBL/GenBank/DDBJ databases">
        <title>Sequencing the genomes of 1000 actinobacteria strains.</title>
        <authorList>
            <person name="Klenk H.-P."/>
        </authorList>
    </citation>
    <scope>NUCLEOTIDE SEQUENCE [LARGE SCALE GENOMIC DNA]</scope>
    <source>
        <strain evidence="2 3">DSM 22083</strain>
    </source>
</reference>
<comment type="caution">
    <text evidence="2">The sequence shown here is derived from an EMBL/GenBank/DDBJ whole genome shotgun (WGS) entry which is preliminary data.</text>
</comment>
<evidence type="ECO:0000256" key="1">
    <source>
        <dbReference type="SAM" id="MobiDB-lite"/>
    </source>
</evidence>
<proteinExistence type="predicted"/>
<feature type="region of interest" description="Disordered" evidence="1">
    <location>
        <begin position="1"/>
        <end position="73"/>
    </location>
</feature>
<dbReference type="PANTHER" id="PTHR36456:SF1">
    <property type="entry name" value="UPF0232 PROTEIN SCO3875"/>
    <property type="match status" value="1"/>
</dbReference>
<dbReference type="InterPro" id="IPR007922">
    <property type="entry name" value="DciA-like"/>
</dbReference>
<dbReference type="RefSeq" id="WP_312879096.1">
    <property type="nucleotide sequence ID" value="NZ_JACCBU010000001.1"/>
</dbReference>
<accession>A0A7Y9LBY5</accession>
<dbReference type="AlphaFoldDB" id="A0A7Y9LBY5"/>
<evidence type="ECO:0000313" key="2">
    <source>
        <dbReference type="EMBL" id="NYE72242.1"/>
    </source>
</evidence>
<feature type="compositionally biased region" description="Basic residues" evidence="1">
    <location>
        <begin position="170"/>
        <end position="179"/>
    </location>
</feature>
<protein>
    <submittedName>
        <fullName evidence="2">Putative nucleic acid-binding Zn ribbon protein</fullName>
    </submittedName>
</protein>
<dbReference type="Proteomes" id="UP000569914">
    <property type="component" value="Unassembled WGS sequence"/>
</dbReference>
<dbReference type="EMBL" id="JACCBU010000001">
    <property type="protein sequence ID" value="NYE72242.1"/>
    <property type="molecule type" value="Genomic_DNA"/>
</dbReference>
<sequence length="186" mass="20206">MTDTEPDPPRSGADAPEPGADDHDPTGLNLARNVARSIGAQSRRMRRRSAGKPRPEPAEPQSSGARPDDRDPQLLGRAIERLVDSRGWTTEVSVHLLLSKWPALVGPTNAQHTQPESYVDTVLTVRADSTAWATSLRSMAPQLVATLNQQLGDGTVTRIRVLGPDAPSWKHGRRSVRGRGPRDTYG</sequence>
<dbReference type="PANTHER" id="PTHR36456">
    <property type="entry name" value="UPF0232 PROTEIN SCO3875"/>
    <property type="match status" value="1"/>
</dbReference>
<organism evidence="2 3">
    <name type="scientific">Microlunatus parietis</name>
    <dbReference type="NCBI Taxonomy" id="682979"/>
    <lineage>
        <taxon>Bacteria</taxon>
        <taxon>Bacillati</taxon>
        <taxon>Actinomycetota</taxon>
        <taxon>Actinomycetes</taxon>
        <taxon>Propionibacteriales</taxon>
        <taxon>Propionibacteriaceae</taxon>
        <taxon>Microlunatus</taxon>
    </lineage>
</organism>
<gene>
    <name evidence="2" type="ORF">BKA15_003571</name>
</gene>
<feature type="region of interest" description="Disordered" evidence="1">
    <location>
        <begin position="167"/>
        <end position="186"/>
    </location>
</feature>
<name>A0A7Y9LBY5_9ACTN</name>
<evidence type="ECO:0000313" key="3">
    <source>
        <dbReference type="Proteomes" id="UP000569914"/>
    </source>
</evidence>